<accession>A0A102HNK2</accession>
<evidence type="ECO:0000313" key="2">
    <source>
        <dbReference type="Proteomes" id="UP000065521"/>
    </source>
</evidence>
<proteinExistence type="predicted"/>
<organism evidence="1 2">
    <name type="scientific">Burkholderia ubonensis</name>
    <dbReference type="NCBI Taxonomy" id="101571"/>
    <lineage>
        <taxon>Bacteria</taxon>
        <taxon>Pseudomonadati</taxon>
        <taxon>Pseudomonadota</taxon>
        <taxon>Betaproteobacteria</taxon>
        <taxon>Burkholderiales</taxon>
        <taxon>Burkholderiaceae</taxon>
        <taxon>Burkholderia</taxon>
        <taxon>Burkholderia cepacia complex</taxon>
    </lineage>
</organism>
<sequence>MLLSPHEIAALMVLASTPCQLDGELAEVRALLGHGLVRLDADASAHVRVLLSVQGRDVVSRLASTPAARG</sequence>
<dbReference type="EMBL" id="LOTN01000044">
    <property type="protein sequence ID" value="KUZ86970.1"/>
    <property type="molecule type" value="Genomic_DNA"/>
</dbReference>
<evidence type="ECO:0000313" key="1">
    <source>
        <dbReference type="EMBL" id="KUZ86970.1"/>
    </source>
</evidence>
<dbReference type="AlphaFoldDB" id="A0A102HNK2"/>
<dbReference type="Proteomes" id="UP000065521">
    <property type="component" value="Unassembled WGS sequence"/>
</dbReference>
<name>A0A102HNK2_9BURK</name>
<comment type="caution">
    <text evidence="1">The sequence shown here is derived from an EMBL/GenBank/DDBJ whole genome shotgun (WGS) entry which is preliminary data.</text>
</comment>
<protein>
    <submittedName>
        <fullName evidence="1">Uncharacterized protein</fullName>
    </submittedName>
</protein>
<reference evidence="1 2" key="1">
    <citation type="submission" date="2015-11" db="EMBL/GenBank/DDBJ databases">
        <title>Expanding the genomic diversity of Burkholderia species for the development of highly accurate diagnostics.</title>
        <authorList>
            <person name="Sahl J."/>
            <person name="Keim P."/>
            <person name="Wagner D."/>
        </authorList>
    </citation>
    <scope>NUCLEOTIDE SEQUENCE [LARGE SCALE GENOMIC DNA]</scope>
    <source>
        <strain evidence="1 2">RF32-BP4</strain>
    </source>
</reference>
<gene>
    <name evidence="1" type="ORF">WI38_00595</name>
</gene>
<dbReference type="RefSeq" id="WP_059609984.1">
    <property type="nucleotide sequence ID" value="NZ_CABVPQ010000011.1"/>
</dbReference>